<dbReference type="AlphaFoldDB" id="A0AAV3FVD3"/>
<sequence length="40" mass="4537">MNDTFPQAVENKKIAENKGVLANFFCGKVKLKKQTINKLK</sequence>
<gene>
    <name evidence="1" type="ORF">SCAZ3_00005</name>
</gene>
<name>A0AAV3FVD3_STRCB</name>
<comment type="caution">
    <text evidence="1">The sequence shown here is derived from an EMBL/GenBank/DDBJ whole genome shotgun (WGS) entry which is preliminary data.</text>
</comment>
<proteinExistence type="predicted"/>
<dbReference type="EMBL" id="AIDX01000001">
    <property type="protein sequence ID" value="EIQ82990.2"/>
    <property type="molecule type" value="Genomic_DNA"/>
</dbReference>
<accession>A0AAV3FVD3</accession>
<evidence type="ECO:0000313" key="2">
    <source>
        <dbReference type="Proteomes" id="UP000004423"/>
    </source>
</evidence>
<evidence type="ECO:0000313" key="1">
    <source>
        <dbReference type="EMBL" id="EIQ82990.2"/>
    </source>
</evidence>
<reference evidence="1 2" key="1">
    <citation type="journal article" date="2012" name="PLoS ONE">
        <title>Gene Repertoire Evolution of Streptococcus pyogenes Inferred from Phylogenomic Analysis with Streptococcus canis and Streptococcus dysgalactiae.</title>
        <authorList>
            <person name="Lefebure T."/>
            <person name="Richards V.P."/>
            <person name="Lang P."/>
            <person name="Pavinski-Bitar P."/>
            <person name="Stanhope M.J."/>
        </authorList>
    </citation>
    <scope>NUCLEOTIDE SEQUENCE [LARGE SCALE GENOMIC DNA]</scope>
    <source>
        <strain evidence="1 2">FSL Z3-227</strain>
    </source>
</reference>
<organism evidence="1 2">
    <name type="scientific">Streptococcus canis FSL Z3-227</name>
    <dbReference type="NCBI Taxonomy" id="482234"/>
    <lineage>
        <taxon>Bacteria</taxon>
        <taxon>Bacillati</taxon>
        <taxon>Bacillota</taxon>
        <taxon>Bacilli</taxon>
        <taxon>Lactobacillales</taxon>
        <taxon>Streptococcaceae</taxon>
        <taxon>Streptococcus</taxon>
    </lineage>
</organism>
<protein>
    <submittedName>
        <fullName evidence="1">Uncharacterized protein</fullName>
    </submittedName>
</protein>
<dbReference type="Proteomes" id="UP000004423">
    <property type="component" value="Unassembled WGS sequence"/>
</dbReference>